<dbReference type="InterPro" id="IPR003489">
    <property type="entry name" value="RHF/RaiA"/>
</dbReference>
<comment type="function">
    <text evidence="4">Required for dimerization of active 70S ribosomes into 100S ribosomes in stationary phase; 100S ribosomes are translationally inactive and sometimes present during exponential growth.</text>
</comment>
<dbReference type="Pfam" id="PF16321">
    <property type="entry name" value="Ribosom_S30AE_C"/>
    <property type="match status" value="1"/>
</dbReference>
<comment type="similarity">
    <text evidence="4">Belongs to the HPF/YfiA ribosome-associated protein family. Long HPF subfamily.</text>
</comment>
<proteinExistence type="inferred from homology"/>
<dbReference type="InterPro" id="IPR038416">
    <property type="entry name" value="Ribosom_S30AE_C_sf"/>
</dbReference>
<dbReference type="Pfam" id="PF02482">
    <property type="entry name" value="Ribosomal_S30AE"/>
    <property type="match status" value="1"/>
</dbReference>
<keyword evidence="1 4" id="KW-0810">Translation regulation</keyword>
<comment type="caution">
    <text evidence="7">The sequence shown here is derived from an EMBL/GenBank/DDBJ whole genome shotgun (WGS) entry which is preliminary data.</text>
</comment>
<protein>
    <recommendedName>
        <fullName evidence="3 4">Ribosome hibernation promoting factor</fullName>
        <shortName evidence="4">HPF</shortName>
    </recommendedName>
</protein>
<dbReference type="GO" id="GO:0022627">
    <property type="term" value="C:cytosolic small ribosomal subunit"/>
    <property type="evidence" value="ECO:0007669"/>
    <property type="project" value="TreeGrafter"/>
</dbReference>
<comment type="subunit">
    <text evidence="2">Associates exclusively with 100S ribosomes, which are dimers of 70S ribosomes.</text>
</comment>
<sequence length="199" mass="22496">MQLSIAGVHMETSEALRAHTEERVNSIKTFFDQVIDVDVKFVHDTKHSHIHLADVTVMASGLMLRAEAQAGDWYAAIDGAVEKLQKQLKKYKGKLEQRKSKQQEYKEMLRDMGPLAFEEVPMADGADVDGLENQFAEFAPDISKKEVSKISPMTVDEAVMQMDLLHKPAFLFMNVETKQLNMVYREGENAVRWVAPKAA</sequence>
<name>A0A6N4QYZ2_BLAVI</name>
<dbReference type="GO" id="GO:0043024">
    <property type="term" value="F:ribosomal small subunit binding"/>
    <property type="evidence" value="ECO:0007669"/>
    <property type="project" value="TreeGrafter"/>
</dbReference>
<evidence type="ECO:0000256" key="4">
    <source>
        <dbReference type="HAMAP-Rule" id="MF_00839"/>
    </source>
</evidence>
<evidence type="ECO:0000256" key="2">
    <source>
        <dbReference type="ARBA" id="ARBA00038695"/>
    </source>
</evidence>
<comment type="subcellular location">
    <subcellularLocation>
        <location evidence="4">Cytoplasm</location>
    </subcellularLocation>
</comment>
<evidence type="ECO:0000256" key="1">
    <source>
        <dbReference type="ARBA" id="ARBA00022845"/>
    </source>
</evidence>
<organism evidence="7 8">
    <name type="scientific">Blastochloris viridis</name>
    <name type="common">Rhodopseudomonas viridis</name>
    <dbReference type="NCBI Taxonomy" id="1079"/>
    <lineage>
        <taxon>Bacteria</taxon>
        <taxon>Pseudomonadati</taxon>
        <taxon>Pseudomonadota</taxon>
        <taxon>Alphaproteobacteria</taxon>
        <taxon>Hyphomicrobiales</taxon>
        <taxon>Blastochloridaceae</taxon>
        <taxon>Blastochloris</taxon>
    </lineage>
</organism>
<dbReference type="Gene3D" id="3.30.160.100">
    <property type="entry name" value="Ribosome hibernation promotion factor-like"/>
    <property type="match status" value="1"/>
</dbReference>
<evidence type="ECO:0000256" key="5">
    <source>
        <dbReference type="SAM" id="Coils"/>
    </source>
</evidence>
<dbReference type="Gene3D" id="3.30.505.50">
    <property type="entry name" value="Sigma 54 modulation/S30EA ribosomal protein, C-terminal domain"/>
    <property type="match status" value="1"/>
</dbReference>
<dbReference type="Proteomes" id="UP000320948">
    <property type="component" value="Unassembled WGS sequence"/>
</dbReference>
<keyword evidence="5" id="KW-0175">Coiled coil</keyword>
<dbReference type="EMBL" id="VAFM01000002">
    <property type="protein sequence ID" value="TKW60568.1"/>
    <property type="molecule type" value="Genomic_DNA"/>
</dbReference>
<evidence type="ECO:0000313" key="7">
    <source>
        <dbReference type="EMBL" id="TKW60568.1"/>
    </source>
</evidence>
<evidence type="ECO:0000259" key="6">
    <source>
        <dbReference type="Pfam" id="PF16321"/>
    </source>
</evidence>
<dbReference type="AlphaFoldDB" id="A0A6N4QYZ2"/>
<dbReference type="PANTHER" id="PTHR33231:SF1">
    <property type="entry name" value="30S RIBOSOMAL PROTEIN"/>
    <property type="match status" value="1"/>
</dbReference>
<dbReference type="PANTHER" id="PTHR33231">
    <property type="entry name" value="30S RIBOSOMAL PROTEIN"/>
    <property type="match status" value="1"/>
</dbReference>
<accession>A0A6N4QYZ2</accession>
<gene>
    <name evidence="7" type="primary">raiA</name>
    <name evidence="4" type="synonym">hpf</name>
    <name evidence="7" type="ORF">DI628_06605</name>
</gene>
<feature type="domain" description="Sigma 54 modulation/S30EA ribosomal protein C-terminal" evidence="6">
    <location>
        <begin position="139"/>
        <end position="186"/>
    </location>
</feature>
<dbReference type="NCBIfam" id="TIGR00741">
    <property type="entry name" value="yfiA"/>
    <property type="match status" value="1"/>
</dbReference>
<dbReference type="InterPro" id="IPR034694">
    <property type="entry name" value="HPF_long/plastid"/>
</dbReference>
<dbReference type="HAMAP" id="MF_00839">
    <property type="entry name" value="HPF"/>
    <property type="match status" value="1"/>
</dbReference>
<dbReference type="InterPro" id="IPR036567">
    <property type="entry name" value="RHF-like"/>
</dbReference>
<keyword evidence="4" id="KW-0963">Cytoplasm</keyword>
<dbReference type="GO" id="GO:0045900">
    <property type="term" value="P:negative regulation of translational elongation"/>
    <property type="evidence" value="ECO:0007669"/>
    <property type="project" value="TreeGrafter"/>
</dbReference>
<dbReference type="SUPFAM" id="SSF69754">
    <property type="entry name" value="Ribosome binding protein Y (YfiA homologue)"/>
    <property type="match status" value="1"/>
</dbReference>
<evidence type="ECO:0000313" key="8">
    <source>
        <dbReference type="Proteomes" id="UP000320948"/>
    </source>
</evidence>
<dbReference type="InterPro" id="IPR050574">
    <property type="entry name" value="HPF/YfiA_ribosome-assoc"/>
</dbReference>
<feature type="coiled-coil region" evidence="5">
    <location>
        <begin position="74"/>
        <end position="101"/>
    </location>
</feature>
<comment type="subunit">
    <text evidence="4">Interacts with 100S ribosomes.</text>
</comment>
<evidence type="ECO:0000256" key="3">
    <source>
        <dbReference type="ARBA" id="ARBA00041148"/>
    </source>
</evidence>
<reference evidence="7 8" key="1">
    <citation type="journal article" date="2017" name="Nat. Commun.">
        <title>In situ click chemistry generation of cyclooxygenase-2 inhibitors.</title>
        <authorList>
            <person name="Bhardwaj A."/>
            <person name="Kaur J."/>
            <person name="Wuest M."/>
            <person name="Wuest F."/>
        </authorList>
    </citation>
    <scope>NUCLEOTIDE SEQUENCE [LARGE SCALE GENOMIC DNA]</scope>
    <source>
        <strain evidence="7">S2_018_000_R2_106</strain>
    </source>
</reference>
<dbReference type="InterPro" id="IPR032528">
    <property type="entry name" value="Ribosom_S30AE_C"/>
</dbReference>
<dbReference type="CDD" id="cd00552">
    <property type="entry name" value="RaiA"/>
    <property type="match status" value="1"/>
</dbReference>